<reference evidence="2 3" key="2">
    <citation type="journal article" date="2019" name="G3 (Bethesda)">
        <title>Hybrid Assembly of the Genome of the Entomopathogenic Nematode Steinernema carpocapsae Identifies the X-Chromosome.</title>
        <authorList>
            <person name="Serra L."/>
            <person name="Macchietto M."/>
            <person name="Macias-Munoz A."/>
            <person name="McGill C.J."/>
            <person name="Rodriguez I.M."/>
            <person name="Rodriguez B."/>
            <person name="Murad R."/>
            <person name="Mortazavi A."/>
        </authorList>
    </citation>
    <scope>NUCLEOTIDE SEQUENCE [LARGE SCALE GENOMIC DNA]</scope>
    <source>
        <strain evidence="2 3">ALL</strain>
    </source>
</reference>
<accession>A0A4U5LW64</accession>
<dbReference type="Proteomes" id="UP000298663">
    <property type="component" value="Unassembled WGS sequence"/>
</dbReference>
<evidence type="ECO:0000313" key="3">
    <source>
        <dbReference type="Proteomes" id="UP000298663"/>
    </source>
</evidence>
<organism evidence="2 3">
    <name type="scientific">Steinernema carpocapsae</name>
    <name type="common">Entomopathogenic nematode</name>
    <dbReference type="NCBI Taxonomy" id="34508"/>
    <lineage>
        <taxon>Eukaryota</taxon>
        <taxon>Metazoa</taxon>
        <taxon>Ecdysozoa</taxon>
        <taxon>Nematoda</taxon>
        <taxon>Chromadorea</taxon>
        <taxon>Rhabditida</taxon>
        <taxon>Tylenchina</taxon>
        <taxon>Panagrolaimomorpha</taxon>
        <taxon>Strongyloidoidea</taxon>
        <taxon>Steinernematidae</taxon>
        <taxon>Steinernema</taxon>
    </lineage>
</organism>
<dbReference type="EMBL" id="AZBU02000011">
    <property type="protein sequence ID" value="TKR60407.1"/>
    <property type="molecule type" value="Genomic_DNA"/>
</dbReference>
<reference evidence="2 3" key="1">
    <citation type="journal article" date="2015" name="Genome Biol.">
        <title>Comparative genomics of Steinernema reveals deeply conserved gene regulatory networks.</title>
        <authorList>
            <person name="Dillman A.R."/>
            <person name="Macchietto M."/>
            <person name="Porter C.F."/>
            <person name="Rogers A."/>
            <person name="Williams B."/>
            <person name="Antoshechkin I."/>
            <person name="Lee M.M."/>
            <person name="Goodwin Z."/>
            <person name="Lu X."/>
            <person name="Lewis E.E."/>
            <person name="Goodrich-Blair H."/>
            <person name="Stock S.P."/>
            <person name="Adams B.J."/>
            <person name="Sternberg P.W."/>
            <person name="Mortazavi A."/>
        </authorList>
    </citation>
    <scope>NUCLEOTIDE SEQUENCE [LARGE SCALE GENOMIC DNA]</scope>
    <source>
        <strain evidence="2 3">ALL</strain>
    </source>
</reference>
<feature type="region of interest" description="Disordered" evidence="1">
    <location>
        <begin position="99"/>
        <end position="126"/>
    </location>
</feature>
<evidence type="ECO:0000256" key="1">
    <source>
        <dbReference type="SAM" id="MobiDB-lite"/>
    </source>
</evidence>
<comment type="caution">
    <text evidence="2">The sequence shown here is derived from an EMBL/GenBank/DDBJ whole genome shotgun (WGS) entry which is preliminary data.</text>
</comment>
<dbReference type="OrthoDB" id="10633909at2759"/>
<protein>
    <submittedName>
        <fullName evidence="2">Uncharacterized protein</fullName>
    </submittedName>
</protein>
<evidence type="ECO:0000313" key="2">
    <source>
        <dbReference type="EMBL" id="TKR60407.1"/>
    </source>
</evidence>
<dbReference type="AlphaFoldDB" id="A0A4U5LW64"/>
<feature type="compositionally biased region" description="Polar residues" evidence="1">
    <location>
        <begin position="99"/>
        <end position="113"/>
    </location>
</feature>
<keyword evidence="3" id="KW-1185">Reference proteome</keyword>
<gene>
    <name evidence="2" type="ORF">L596_027660</name>
</gene>
<proteinExistence type="predicted"/>
<sequence>MLQKCNRSESRQVCRVQTRVASTSFAVLARAEGGRPVDEVQVAMPPGPTKSSEAPRILSDSCFLFNDLIDQLIDNGNMVAKRNSTKHYWKRSRFESTTDASYASESNASPATDRSSDATDVIYSSGDEHDVTKEALTTRSSKQFGNVYWVYRRGERLRFENLSGPWQHPTYNFPTWRHSRNSAKGHLSHPLFHY</sequence>
<name>A0A4U5LW64_STECR</name>